<dbReference type="InterPro" id="IPR043538">
    <property type="entry name" value="XYLT"/>
</dbReference>
<keyword evidence="17" id="KW-1185">Reference proteome</keyword>
<dbReference type="InterPro" id="IPR045972">
    <property type="entry name" value="DUF5928"/>
</dbReference>
<dbReference type="Pfam" id="PF19350">
    <property type="entry name" value="DUF5928"/>
    <property type="match status" value="1"/>
</dbReference>
<evidence type="ECO:0000256" key="4">
    <source>
        <dbReference type="ARBA" id="ARBA00022679"/>
    </source>
</evidence>
<keyword evidence="11" id="KW-0472">Membrane</keyword>
<keyword evidence="12" id="KW-1015">Disulfide bond</keyword>
<keyword evidence="6" id="KW-0479">Metal-binding</keyword>
<keyword evidence="9" id="KW-1133">Transmembrane helix</keyword>
<keyword evidence="5" id="KW-0812">Transmembrane</keyword>
<feature type="domain" description="DUF5928" evidence="15">
    <location>
        <begin position="270"/>
        <end position="525"/>
    </location>
</feature>
<proteinExistence type="predicted"/>
<dbReference type="PANTHER" id="PTHR46025:SF3">
    <property type="entry name" value="XYLOSYLTRANSFERASE OXT"/>
    <property type="match status" value="1"/>
</dbReference>
<evidence type="ECO:0000256" key="1">
    <source>
        <dbReference type="ARBA" id="ARBA00004323"/>
    </source>
</evidence>
<evidence type="ECO:0000256" key="8">
    <source>
        <dbReference type="ARBA" id="ARBA00022968"/>
    </source>
</evidence>
<evidence type="ECO:0000256" key="10">
    <source>
        <dbReference type="ARBA" id="ARBA00023034"/>
    </source>
</evidence>
<evidence type="ECO:0000256" key="9">
    <source>
        <dbReference type="ARBA" id="ARBA00022989"/>
    </source>
</evidence>
<dbReference type="Pfam" id="PF02485">
    <property type="entry name" value="Branch"/>
    <property type="match status" value="1"/>
</dbReference>
<evidence type="ECO:0000256" key="2">
    <source>
        <dbReference type="ARBA" id="ARBA00004648"/>
    </source>
</evidence>
<reference evidence="17" key="1">
    <citation type="journal article" date="2019" name="Int. J. Syst. Evol. Microbiol.">
        <title>The Global Catalogue of Microorganisms (GCM) 10K type strain sequencing project: providing services to taxonomists for standard genome sequencing and annotation.</title>
        <authorList>
            <consortium name="The Broad Institute Genomics Platform"/>
            <consortium name="The Broad Institute Genome Sequencing Center for Infectious Disease"/>
            <person name="Wu L."/>
            <person name="Ma J."/>
        </authorList>
    </citation>
    <scope>NUCLEOTIDE SEQUENCE [LARGE SCALE GENOMIC DNA]</scope>
    <source>
        <strain evidence="17">CCUG 56029</strain>
    </source>
</reference>
<organism evidence="16 17">
    <name type="scientific">Paracoccus pacificus</name>
    <dbReference type="NCBI Taxonomy" id="1463598"/>
    <lineage>
        <taxon>Bacteria</taxon>
        <taxon>Pseudomonadati</taxon>
        <taxon>Pseudomonadota</taxon>
        <taxon>Alphaproteobacteria</taxon>
        <taxon>Rhodobacterales</taxon>
        <taxon>Paracoccaceae</taxon>
        <taxon>Paracoccus</taxon>
    </lineage>
</organism>
<keyword evidence="10" id="KW-0333">Golgi apparatus</keyword>
<evidence type="ECO:0000256" key="12">
    <source>
        <dbReference type="ARBA" id="ARBA00023157"/>
    </source>
</evidence>
<keyword evidence="7" id="KW-0256">Endoplasmic reticulum</keyword>
<keyword evidence="3" id="KW-0328">Glycosyltransferase</keyword>
<evidence type="ECO:0000256" key="13">
    <source>
        <dbReference type="ARBA" id="ARBA00023180"/>
    </source>
</evidence>
<evidence type="ECO:0000256" key="5">
    <source>
        <dbReference type="ARBA" id="ARBA00022692"/>
    </source>
</evidence>
<comment type="caution">
    <text evidence="16">The sequence shown here is derived from an EMBL/GenBank/DDBJ whole genome shotgun (WGS) entry which is preliminary data.</text>
</comment>
<comment type="subcellular location">
    <subcellularLocation>
        <location evidence="2">Endoplasmic reticulum membrane</location>
        <topology evidence="2">Single-pass type II membrane protein</topology>
    </subcellularLocation>
    <subcellularLocation>
        <location evidence="1">Golgi apparatus membrane</location>
        <topology evidence="1">Single-pass type II membrane protein</topology>
    </subcellularLocation>
</comment>
<sequence length="525" mass="60407">MARIAFILLAHKDPAGVIAQAERLTEAGDFVAIHFDGRSPTPDFERIRTALSANSRVCFARRRIKCGWGGWSLVAATLAAVRAATQAFPTATHFYMLSGDCMPTKSARYAHDFLDANDVDYIENVDFFNSGWIKTGFRDERLIYRHWFNERRQKKLFYISYEIQRRLGLTRTVPAELDIRIGSQWWCLRRQTIESVLNFVDSRPDIIRFFSTTWIPDETFFQTLVPHIIPRGQIRNRTLTFLMFTDYGMPVTFYNDHYDLLIGQDYLFARKISAEALDLRERLGALWNSDETSFAISNEGRGLYRFLTGRGRAGRRFAPRFWEKDSSVGRQNQLMIVVCKKWHVAKRLTAGIRARSDLPAVDFLFNESGSHLPDLGGIDRSLSKLQRHRRAAVRMLFEHYGKSRLVICLDTSNLELVRDFMADKSNTRILLIDSDFDDDYLRGHLQRVGLVGETISDSAYRRLIPIMRADLQHEAELLSDLVGPALFQISRYKSDLENAEQLSGFLGVDNKVALELAQTTDLFRD</sequence>
<evidence type="ECO:0000313" key="17">
    <source>
        <dbReference type="Proteomes" id="UP001597213"/>
    </source>
</evidence>
<accession>A0ABW4R6U0</accession>
<name>A0ABW4R6U0_9RHOB</name>
<evidence type="ECO:0000259" key="15">
    <source>
        <dbReference type="Pfam" id="PF19350"/>
    </source>
</evidence>
<evidence type="ECO:0000313" key="16">
    <source>
        <dbReference type="EMBL" id="MFD1882011.1"/>
    </source>
</evidence>
<dbReference type="RefSeq" id="WP_379142332.1">
    <property type="nucleotide sequence ID" value="NZ_JBHUEN010000022.1"/>
</dbReference>
<dbReference type="InterPro" id="IPR003406">
    <property type="entry name" value="Glyco_trans_14"/>
</dbReference>
<dbReference type="Proteomes" id="UP001597213">
    <property type="component" value="Unassembled WGS sequence"/>
</dbReference>
<evidence type="ECO:0000256" key="11">
    <source>
        <dbReference type="ARBA" id="ARBA00023136"/>
    </source>
</evidence>
<evidence type="ECO:0000256" key="6">
    <source>
        <dbReference type="ARBA" id="ARBA00022723"/>
    </source>
</evidence>
<dbReference type="EMBL" id="JBHUEN010000022">
    <property type="protein sequence ID" value="MFD1882011.1"/>
    <property type="molecule type" value="Genomic_DNA"/>
</dbReference>
<evidence type="ECO:0000256" key="14">
    <source>
        <dbReference type="ARBA" id="ARBA00042865"/>
    </source>
</evidence>
<protein>
    <recommendedName>
        <fullName evidence="14">Peptide O-xylosyltransferase</fullName>
    </recommendedName>
</protein>
<evidence type="ECO:0000256" key="7">
    <source>
        <dbReference type="ARBA" id="ARBA00022824"/>
    </source>
</evidence>
<keyword evidence="13" id="KW-0325">Glycoprotein</keyword>
<keyword evidence="8" id="KW-0735">Signal-anchor</keyword>
<dbReference type="PANTHER" id="PTHR46025">
    <property type="entry name" value="XYLOSYLTRANSFERASE OXT"/>
    <property type="match status" value="1"/>
</dbReference>
<evidence type="ECO:0000256" key="3">
    <source>
        <dbReference type="ARBA" id="ARBA00022676"/>
    </source>
</evidence>
<keyword evidence="4" id="KW-0808">Transferase</keyword>
<gene>
    <name evidence="16" type="ORF">ACFSCT_09805</name>
</gene>